<evidence type="ECO:0000256" key="1">
    <source>
        <dbReference type="SAM" id="MobiDB-lite"/>
    </source>
</evidence>
<evidence type="ECO:0000313" key="2">
    <source>
        <dbReference type="EMBL" id="KAK9110467.1"/>
    </source>
</evidence>
<gene>
    <name evidence="2" type="ORF">Sjap_018527</name>
</gene>
<organism evidence="2 3">
    <name type="scientific">Stephania japonica</name>
    <dbReference type="NCBI Taxonomy" id="461633"/>
    <lineage>
        <taxon>Eukaryota</taxon>
        <taxon>Viridiplantae</taxon>
        <taxon>Streptophyta</taxon>
        <taxon>Embryophyta</taxon>
        <taxon>Tracheophyta</taxon>
        <taxon>Spermatophyta</taxon>
        <taxon>Magnoliopsida</taxon>
        <taxon>Ranunculales</taxon>
        <taxon>Menispermaceae</taxon>
        <taxon>Menispermoideae</taxon>
        <taxon>Cissampelideae</taxon>
        <taxon>Stephania</taxon>
    </lineage>
</organism>
<proteinExistence type="predicted"/>
<keyword evidence="3" id="KW-1185">Reference proteome</keyword>
<dbReference type="Proteomes" id="UP001417504">
    <property type="component" value="Unassembled WGS sequence"/>
</dbReference>
<dbReference type="AlphaFoldDB" id="A0AAP0NJH0"/>
<name>A0AAP0NJH0_9MAGN</name>
<comment type="caution">
    <text evidence="2">The sequence shown here is derived from an EMBL/GenBank/DDBJ whole genome shotgun (WGS) entry which is preliminary data.</text>
</comment>
<reference evidence="2 3" key="1">
    <citation type="submission" date="2024-01" db="EMBL/GenBank/DDBJ databases">
        <title>Genome assemblies of Stephania.</title>
        <authorList>
            <person name="Yang L."/>
        </authorList>
    </citation>
    <scope>NUCLEOTIDE SEQUENCE [LARGE SCALE GENOMIC DNA]</scope>
    <source>
        <strain evidence="2">QJT</strain>
        <tissue evidence="2">Leaf</tissue>
    </source>
</reference>
<accession>A0AAP0NJH0</accession>
<sequence>MRLVDSKRRRVPVAVNEESEEVEAVRVRVRESDEIVNEEWRGVTRVERERDHEGEREERSRVLGRKREGKETMSESGRKEGDRETVTWLRYIGEYFGLRESMLSVGFTGFWQLATAVMGGDDRMAVRDSSWWFTRVPKCSEHPNIMA</sequence>
<dbReference type="EMBL" id="JBBNAE010000007">
    <property type="protein sequence ID" value="KAK9110467.1"/>
    <property type="molecule type" value="Genomic_DNA"/>
</dbReference>
<evidence type="ECO:0000313" key="3">
    <source>
        <dbReference type="Proteomes" id="UP001417504"/>
    </source>
</evidence>
<feature type="region of interest" description="Disordered" evidence="1">
    <location>
        <begin position="46"/>
        <end position="82"/>
    </location>
</feature>
<protein>
    <submittedName>
        <fullName evidence="2">Uncharacterized protein</fullName>
    </submittedName>
</protein>